<dbReference type="GO" id="GO:0005886">
    <property type="term" value="C:plasma membrane"/>
    <property type="evidence" value="ECO:0007669"/>
    <property type="project" value="UniProtKB-SubCell"/>
</dbReference>
<dbReference type="HAMAP" id="MF_01465">
    <property type="entry name" value="SecY"/>
    <property type="match status" value="1"/>
</dbReference>
<proteinExistence type="inferred from homology"/>
<keyword evidence="10" id="KW-1003">Cell membrane</keyword>
<feature type="transmembrane region" description="Helical" evidence="10">
    <location>
        <begin position="123"/>
        <end position="143"/>
    </location>
</feature>
<evidence type="ECO:0000256" key="5">
    <source>
        <dbReference type="ARBA" id="ARBA00022927"/>
    </source>
</evidence>
<dbReference type="AlphaFoldDB" id="A0A3S8U5D9"/>
<organism evidence="14 15">
    <name type="scientific">Tabrizicola piscis</name>
    <dbReference type="NCBI Taxonomy" id="2494374"/>
    <lineage>
        <taxon>Bacteria</taxon>
        <taxon>Pseudomonadati</taxon>
        <taxon>Pseudomonadota</taxon>
        <taxon>Alphaproteobacteria</taxon>
        <taxon>Rhodobacterales</taxon>
        <taxon>Paracoccaceae</taxon>
        <taxon>Tabrizicola</taxon>
    </lineage>
</organism>
<keyword evidence="3 10" id="KW-0813">Transport</keyword>
<dbReference type="RefSeq" id="WP_125324979.1">
    <property type="nucleotide sequence ID" value="NZ_CP034328.1"/>
</dbReference>
<dbReference type="GO" id="GO:0006605">
    <property type="term" value="P:protein targeting"/>
    <property type="evidence" value="ECO:0007669"/>
    <property type="project" value="UniProtKB-UniRule"/>
</dbReference>
<keyword evidence="7 10" id="KW-0811">Translocation</keyword>
<dbReference type="PANTHER" id="PTHR10906">
    <property type="entry name" value="SECY/SEC61-ALPHA FAMILY MEMBER"/>
    <property type="match status" value="1"/>
</dbReference>
<keyword evidence="15" id="KW-1185">Reference proteome</keyword>
<comment type="function">
    <text evidence="10 11">The central subunit of the protein translocation channel SecYEG. Consists of two halves formed by TMs 1-5 and 6-10. These two domains form a lateral gate at the front which open onto the bilayer between TMs 2 and 7, and are clamped together by SecE at the back. The channel is closed by both a pore ring composed of hydrophobic SecY resides and a short helix (helix 2A) on the extracellular side of the membrane which forms a plug. The plug probably moves laterally to allow the channel to open. The ring and the pore may move independently.</text>
</comment>
<dbReference type="InterPro" id="IPR002208">
    <property type="entry name" value="SecY/SEC61-alpha"/>
</dbReference>
<protein>
    <recommendedName>
        <fullName evidence="9 10">Protein translocase subunit SecY</fullName>
    </recommendedName>
</protein>
<evidence type="ECO:0000256" key="2">
    <source>
        <dbReference type="ARBA" id="ARBA00005751"/>
    </source>
</evidence>
<dbReference type="InterPro" id="IPR030659">
    <property type="entry name" value="SecY_CS"/>
</dbReference>
<comment type="similarity">
    <text evidence="2 10 13">Belongs to the SecY/SEC61-alpha family.</text>
</comment>
<evidence type="ECO:0000256" key="9">
    <source>
        <dbReference type="ARBA" id="ARBA00039733"/>
    </source>
</evidence>
<dbReference type="NCBIfam" id="TIGR00967">
    <property type="entry name" value="3a0501s007"/>
    <property type="match status" value="1"/>
</dbReference>
<reference evidence="14 15" key="1">
    <citation type="submission" date="2018-12" db="EMBL/GenBank/DDBJ databases">
        <title>Complete genome sequencing of Tabrizicola sp. K13M18.</title>
        <authorList>
            <person name="Bae J.-W."/>
        </authorList>
    </citation>
    <scope>NUCLEOTIDE SEQUENCE [LARGE SCALE GENOMIC DNA]</scope>
    <source>
        <strain evidence="14 15">K13M18</strain>
    </source>
</reference>
<evidence type="ECO:0000256" key="13">
    <source>
        <dbReference type="RuleBase" id="RU004349"/>
    </source>
</evidence>
<dbReference type="GO" id="GO:0065002">
    <property type="term" value="P:intracellular protein transmembrane transport"/>
    <property type="evidence" value="ECO:0007669"/>
    <property type="project" value="UniProtKB-UniRule"/>
</dbReference>
<feature type="transmembrane region" description="Helical" evidence="10">
    <location>
        <begin position="313"/>
        <end position="331"/>
    </location>
</feature>
<dbReference type="PROSITE" id="PS00756">
    <property type="entry name" value="SECY_2"/>
    <property type="match status" value="1"/>
</dbReference>
<evidence type="ECO:0000256" key="4">
    <source>
        <dbReference type="ARBA" id="ARBA00022692"/>
    </source>
</evidence>
<feature type="transmembrane region" description="Helical" evidence="10">
    <location>
        <begin position="186"/>
        <end position="207"/>
    </location>
</feature>
<dbReference type="PIRSF" id="PIRSF004557">
    <property type="entry name" value="SecY"/>
    <property type="match status" value="1"/>
</dbReference>
<keyword evidence="8 10" id="KW-0472">Membrane</keyword>
<comment type="subcellular location">
    <subcellularLocation>
        <location evidence="10">Cell membrane</location>
        <topology evidence="10">Multi-pass membrane protein</topology>
    </subcellularLocation>
    <subcellularLocation>
        <location evidence="1 12">Membrane</location>
        <topology evidence="1 12">Multi-pass membrane protein</topology>
    </subcellularLocation>
</comment>
<dbReference type="KEGG" id="taw:EI545_07960"/>
<feature type="transmembrane region" description="Helical" evidence="10">
    <location>
        <begin position="27"/>
        <end position="45"/>
    </location>
</feature>
<gene>
    <name evidence="10 14" type="primary">secY</name>
    <name evidence="14" type="ORF">EI545_07960</name>
</gene>
<dbReference type="GO" id="GO:0043952">
    <property type="term" value="P:protein transport by the Sec complex"/>
    <property type="evidence" value="ECO:0007669"/>
    <property type="project" value="UniProtKB-UniRule"/>
</dbReference>
<comment type="subunit">
    <text evidence="10">Component of the Sec protein translocase complex. Heterotrimer consisting of SecY, SecE and SecG subunits. The heterotrimers can form oligomers, although 1 heterotrimer is thought to be able to translocate proteins. Interacts with the ribosome. Interacts with SecDF, and other proteins may be involved. Interacts with SecA.</text>
</comment>
<evidence type="ECO:0000313" key="15">
    <source>
        <dbReference type="Proteomes" id="UP000282002"/>
    </source>
</evidence>
<evidence type="ECO:0000313" key="14">
    <source>
        <dbReference type="EMBL" id="AZL58778.1"/>
    </source>
</evidence>
<dbReference type="OrthoDB" id="9809248at2"/>
<dbReference type="PROSITE" id="PS00755">
    <property type="entry name" value="SECY_1"/>
    <property type="match status" value="1"/>
</dbReference>
<dbReference type="SUPFAM" id="SSF103491">
    <property type="entry name" value="Preprotein translocase SecY subunit"/>
    <property type="match status" value="1"/>
</dbReference>
<evidence type="ECO:0000256" key="7">
    <source>
        <dbReference type="ARBA" id="ARBA00023010"/>
    </source>
</evidence>
<accession>A0A3S8U5D9</accession>
<feature type="transmembrane region" description="Helical" evidence="10">
    <location>
        <begin position="79"/>
        <end position="103"/>
    </location>
</feature>
<feature type="transmembrane region" description="Helical" evidence="10">
    <location>
        <begin position="219"/>
        <end position="241"/>
    </location>
</feature>
<dbReference type="Pfam" id="PF00344">
    <property type="entry name" value="SecY"/>
    <property type="match status" value="1"/>
</dbReference>
<keyword evidence="4 10" id="KW-0812">Transmembrane</keyword>
<name>A0A3S8U5D9_9RHOB</name>
<feature type="transmembrane region" description="Helical" evidence="10">
    <location>
        <begin position="369"/>
        <end position="391"/>
    </location>
</feature>
<dbReference type="FunFam" id="1.10.3370.10:FF:000001">
    <property type="entry name" value="Preprotein translocase subunit SecY"/>
    <property type="match status" value="1"/>
</dbReference>
<feature type="transmembrane region" description="Helical" evidence="10">
    <location>
        <begin position="272"/>
        <end position="293"/>
    </location>
</feature>
<dbReference type="Proteomes" id="UP000282002">
    <property type="component" value="Chromosome"/>
</dbReference>
<evidence type="ECO:0000256" key="12">
    <source>
        <dbReference type="RuleBase" id="RU003484"/>
    </source>
</evidence>
<feature type="transmembrane region" description="Helical" evidence="10">
    <location>
        <begin position="397"/>
        <end position="417"/>
    </location>
</feature>
<evidence type="ECO:0000256" key="10">
    <source>
        <dbReference type="HAMAP-Rule" id="MF_01465"/>
    </source>
</evidence>
<dbReference type="InterPro" id="IPR026593">
    <property type="entry name" value="SecY"/>
</dbReference>
<evidence type="ECO:0000256" key="11">
    <source>
        <dbReference type="RuleBase" id="RU000537"/>
    </source>
</evidence>
<evidence type="ECO:0000256" key="6">
    <source>
        <dbReference type="ARBA" id="ARBA00022989"/>
    </source>
</evidence>
<dbReference type="Gene3D" id="1.10.3370.10">
    <property type="entry name" value="SecY subunit domain"/>
    <property type="match status" value="1"/>
</dbReference>
<keyword evidence="6 10" id="KW-1133">Transmembrane helix</keyword>
<dbReference type="EMBL" id="CP034328">
    <property type="protein sequence ID" value="AZL58778.1"/>
    <property type="molecule type" value="Genomic_DNA"/>
</dbReference>
<evidence type="ECO:0000256" key="3">
    <source>
        <dbReference type="ARBA" id="ARBA00022448"/>
    </source>
</evidence>
<evidence type="ECO:0000256" key="1">
    <source>
        <dbReference type="ARBA" id="ARBA00004141"/>
    </source>
</evidence>
<feature type="transmembrane region" description="Helical" evidence="10">
    <location>
        <begin position="155"/>
        <end position="174"/>
    </location>
</feature>
<dbReference type="InterPro" id="IPR023201">
    <property type="entry name" value="SecY_dom_sf"/>
</dbReference>
<evidence type="ECO:0000256" key="8">
    <source>
        <dbReference type="ARBA" id="ARBA00023136"/>
    </source>
</evidence>
<keyword evidence="5 10" id="KW-0653">Protein transport</keyword>
<sequence>MASAAEQMAANLSWGALGKATDLRQRIFFTIGLLMVYRLGTYIPVPGIDGEALRDVMAQVSQGIGGMLNLFTGGAISRMGIFALGIMPYISASIIVQLLSTMYAPWQALKKEGEQGRKKLNQYTRYGTVALAILQGYGIAVSIQGGGLAHSPGPFFIASCVITLVGGTMFLMWLGEQITARGIGNGISLIIFVGIVAEIPAAIAQFLAQGRSGALSTPVILGVIVMVFAVITFVVFMERALRKISILYPRRQVGMKVYEGGSSHLPIKVNPAGVIPAIFASSILLLPTTISTFSGSTTNPVLSWLAASLGYGQPLHLLFLAAMIVFFSYFYTLNVSFKVDDVAENLKSQNASVPGIRPGKKTEEYLEYVVNRILVLGSAYLTAVCLLPEILISRVGIPFYFGGTSVLIVVSVTMDTIQQVQSHLLAHQYESLIEKSQLRGRKRTGPPKAPARR</sequence>
<dbReference type="PRINTS" id="PR00303">
    <property type="entry name" value="SECYTRNLCASE"/>
</dbReference>